<sequence>MKVVPAPAGVNVGIAGILLFGALVVGFQRPGWPRLVFGEA</sequence>
<evidence type="ECO:0000313" key="2">
    <source>
        <dbReference type="EMBL" id="KKI49705.1"/>
    </source>
</evidence>
<keyword evidence="3" id="KW-1185">Reference proteome</keyword>
<name>A0A0M2NHF9_9FIRM</name>
<dbReference type="STRING" id="270498.CHK_2927"/>
<feature type="transmembrane region" description="Helical" evidence="1">
    <location>
        <begin position="6"/>
        <end position="27"/>
    </location>
</feature>
<keyword evidence="1" id="KW-1133">Transmembrane helix</keyword>
<evidence type="ECO:0000256" key="1">
    <source>
        <dbReference type="SAM" id="Phobius"/>
    </source>
</evidence>
<dbReference type="Proteomes" id="UP000034076">
    <property type="component" value="Unassembled WGS sequence"/>
</dbReference>
<dbReference type="AlphaFoldDB" id="A0A0M2NHF9"/>
<dbReference type="EMBL" id="LAYJ01000131">
    <property type="protein sequence ID" value="KKI49705.1"/>
    <property type="molecule type" value="Genomic_DNA"/>
</dbReference>
<gene>
    <name evidence="2" type="ORF">CHK_2927</name>
</gene>
<dbReference type="PATRIC" id="fig|270498.16.peg.705"/>
<protein>
    <submittedName>
        <fullName evidence="2">Uncharacterized protein</fullName>
    </submittedName>
</protein>
<evidence type="ECO:0000313" key="3">
    <source>
        <dbReference type="Proteomes" id="UP000034076"/>
    </source>
</evidence>
<proteinExistence type="predicted"/>
<organism evidence="2 3">
    <name type="scientific">Christensenella hongkongensis</name>
    <dbReference type="NCBI Taxonomy" id="270498"/>
    <lineage>
        <taxon>Bacteria</taxon>
        <taxon>Bacillati</taxon>
        <taxon>Bacillota</taxon>
        <taxon>Clostridia</taxon>
        <taxon>Christensenellales</taxon>
        <taxon>Christensenellaceae</taxon>
        <taxon>Christensenella</taxon>
    </lineage>
</organism>
<keyword evidence="1" id="KW-0812">Transmembrane</keyword>
<accession>A0A0M2NHF9</accession>
<comment type="caution">
    <text evidence="2">The sequence shown here is derived from an EMBL/GenBank/DDBJ whole genome shotgun (WGS) entry which is preliminary data.</text>
</comment>
<keyword evidence="1" id="KW-0472">Membrane</keyword>
<reference evidence="2 3" key="1">
    <citation type="submission" date="2015-04" db="EMBL/GenBank/DDBJ databases">
        <title>Draft genome sequence of bacteremic isolate Catabacter hongkongensis type strain HKU16T.</title>
        <authorList>
            <person name="Lau S.K."/>
            <person name="Teng J.L."/>
            <person name="Huang Y."/>
            <person name="Curreem S.O."/>
            <person name="Tsui S.K."/>
            <person name="Woo P.C."/>
        </authorList>
    </citation>
    <scope>NUCLEOTIDE SEQUENCE [LARGE SCALE GENOMIC DNA]</scope>
    <source>
        <strain evidence="2 3">HKU16</strain>
    </source>
</reference>